<name>A0A369LC06_9ACTN</name>
<dbReference type="GO" id="GO:0006308">
    <property type="term" value="P:DNA catabolic process"/>
    <property type="evidence" value="ECO:0007669"/>
    <property type="project" value="UniProtKB-UniRule"/>
</dbReference>
<evidence type="ECO:0000256" key="7">
    <source>
        <dbReference type="SAM" id="MobiDB-lite"/>
    </source>
</evidence>
<dbReference type="InterPro" id="IPR003761">
    <property type="entry name" value="Exonuc_VII_S"/>
</dbReference>
<keyword evidence="5" id="KW-0269">Exonuclease</keyword>
<keyword evidence="2" id="KW-0963">Cytoplasm</keyword>
<dbReference type="STRING" id="1034345.GCA_000236865_00531"/>
<proteinExistence type="inferred from homology"/>
<dbReference type="AlphaFoldDB" id="A0A369LC06"/>
<dbReference type="EC" id="3.1.11.6" evidence="6"/>
<evidence type="ECO:0000256" key="3">
    <source>
        <dbReference type="ARBA" id="ARBA00022722"/>
    </source>
</evidence>
<dbReference type="NCBIfam" id="TIGR01280">
    <property type="entry name" value="xseB"/>
    <property type="match status" value="1"/>
</dbReference>
<dbReference type="SUPFAM" id="SSF116842">
    <property type="entry name" value="XseB-like"/>
    <property type="match status" value="1"/>
</dbReference>
<dbReference type="GO" id="GO:0008855">
    <property type="term" value="F:exodeoxyribonuclease VII activity"/>
    <property type="evidence" value="ECO:0007669"/>
    <property type="project" value="UniProtKB-UniRule"/>
</dbReference>
<evidence type="ECO:0000313" key="9">
    <source>
        <dbReference type="Proteomes" id="UP000253792"/>
    </source>
</evidence>
<comment type="similarity">
    <text evidence="1">Belongs to the XseB family.</text>
</comment>
<dbReference type="GO" id="GO:0009318">
    <property type="term" value="C:exodeoxyribonuclease VII complex"/>
    <property type="evidence" value="ECO:0007669"/>
    <property type="project" value="UniProtKB-UniRule"/>
</dbReference>
<evidence type="ECO:0000256" key="5">
    <source>
        <dbReference type="ARBA" id="ARBA00022839"/>
    </source>
</evidence>
<evidence type="ECO:0000256" key="6">
    <source>
        <dbReference type="NCBIfam" id="TIGR01280"/>
    </source>
</evidence>
<evidence type="ECO:0000256" key="2">
    <source>
        <dbReference type="ARBA" id="ARBA00022490"/>
    </source>
</evidence>
<keyword evidence="4" id="KW-0378">Hydrolase</keyword>
<keyword evidence="3" id="KW-0540">Nuclease</keyword>
<dbReference type="Pfam" id="PF02609">
    <property type="entry name" value="Exonuc_VII_S"/>
    <property type="match status" value="1"/>
</dbReference>
<accession>A0A369LC06</accession>
<evidence type="ECO:0000256" key="4">
    <source>
        <dbReference type="ARBA" id="ARBA00022801"/>
    </source>
</evidence>
<evidence type="ECO:0000256" key="1">
    <source>
        <dbReference type="ARBA" id="ARBA00009998"/>
    </source>
</evidence>
<reference evidence="8 9" key="1">
    <citation type="journal article" date="2018" name="Elife">
        <title>Discovery and characterization of a prevalent human gut bacterial enzyme sufficient for the inactivation of a family of plant toxins.</title>
        <authorList>
            <person name="Koppel N."/>
            <person name="Bisanz J.E."/>
            <person name="Pandelia M.E."/>
            <person name="Turnbaugh P.J."/>
            <person name="Balskus E.P."/>
        </authorList>
    </citation>
    <scope>NUCLEOTIDE SEQUENCE [LARGE SCALE GENOMIC DNA]</scope>
    <source>
        <strain evidence="9">anaerobia AP69FAA</strain>
    </source>
</reference>
<dbReference type="Proteomes" id="UP000253792">
    <property type="component" value="Unassembled WGS sequence"/>
</dbReference>
<evidence type="ECO:0000313" key="8">
    <source>
        <dbReference type="EMBL" id="RDB56217.1"/>
    </source>
</evidence>
<dbReference type="InterPro" id="IPR037004">
    <property type="entry name" value="Exonuc_VII_ssu_sf"/>
</dbReference>
<feature type="region of interest" description="Disordered" evidence="7">
    <location>
        <begin position="66"/>
        <end position="106"/>
    </location>
</feature>
<dbReference type="EMBL" id="PPTP01000003">
    <property type="protein sequence ID" value="RDB56217.1"/>
    <property type="molecule type" value="Genomic_DNA"/>
</dbReference>
<protein>
    <recommendedName>
        <fullName evidence="6">Exodeoxyribonuclease VII small subunit</fullName>
        <ecNumber evidence="6">3.1.11.6</ecNumber>
    </recommendedName>
</protein>
<dbReference type="OrthoDB" id="3197360at2"/>
<dbReference type="RefSeq" id="WP_114620509.1">
    <property type="nucleotide sequence ID" value="NZ_PPTP01000003.1"/>
</dbReference>
<keyword evidence="9" id="KW-1185">Reference proteome</keyword>
<dbReference type="Gene3D" id="1.10.287.1040">
    <property type="entry name" value="Exonuclease VII, small subunit"/>
    <property type="match status" value="1"/>
</dbReference>
<gene>
    <name evidence="8" type="primary">xseB</name>
    <name evidence="8" type="ORF">C1880_04910</name>
</gene>
<organism evidence="8 9">
    <name type="scientific">Senegalimassilia anaerobia</name>
    <dbReference type="NCBI Taxonomy" id="1473216"/>
    <lineage>
        <taxon>Bacteria</taxon>
        <taxon>Bacillati</taxon>
        <taxon>Actinomycetota</taxon>
        <taxon>Coriobacteriia</taxon>
        <taxon>Coriobacteriales</taxon>
        <taxon>Coriobacteriaceae</taxon>
        <taxon>Senegalimassilia</taxon>
    </lineage>
</organism>
<comment type="caution">
    <text evidence="8">The sequence shown here is derived from an EMBL/GenBank/DDBJ whole genome shotgun (WGS) entry which is preliminary data.</text>
</comment>
<feature type="compositionally biased region" description="Low complexity" evidence="7">
    <location>
        <begin position="94"/>
        <end position="106"/>
    </location>
</feature>
<sequence length="106" mass="10769">MALESYGSFEELKSRLDEIVQAVNDKDLPLDQALSLYEEAVGLGLRASDLLEQGIDEASVQEALASEAPAGLADDSAQPAVSAAGAHKEGQADGGAAQQGQAAASV</sequence>